<keyword evidence="3" id="KW-1185">Reference proteome</keyword>
<feature type="transmembrane region" description="Helical" evidence="1">
    <location>
        <begin position="167"/>
        <end position="186"/>
    </location>
</feature>
<organism evidence="2 3">
    <name type="scientific">Pristionchus entomophagus</name>
    <dbReference type="NCBI Taxonomy" id="358040"/>
    <lineage>
        <taxon>Eukaryota</taxon>
        <taxon>Metazoa</taxon>
        <taxon>Ecdysozoa</taxon>
        <taxon>Nematoda</taxon>
        <taxon>Chromadorea</taxon>
        <taxon>Rhabditida</taxon>
        <taxon>Rhabditina</taxon>
        <taxon>Diplogasteromorpha</taxon>
        <taxon>Diplogasteroidea</taxon>
        <taxon>Neodiplogasteridae</taxon>
        <taxon>Pristionchus</taxon>
    </lineage>
</organism>
<protein>
    <recommendedName>
        <fullName evidence="4">G protein-coupled receptor</fullName>
    </recommendedName>
</protein>
<keyword evidence="1" id="KW-1133">Transmembrane helix</keyword>
<reference evidence="2" key="1">
    <citation type="submission" date="2023-10" db="EMBL/GenBank/DDBJ databases">
        <title>Genome assembly of Pristionchus species.</title>
        <authorList>
            <person name="Yoshida K."/>
            <person name="Sommer R.J."/>
        </authorList>
    </citation>
    <scope>NUCLEOTIDE SEQUENCE</scope>
    <source>
        <strain evidence="2">RS0144</strain>
    </source>
</reference>
<dbReference type="SUPFAM" id="SSF81665">
    <property type="entry name" value="Calcium ATPase, transmembrane domain M"/>
    <property type="match status" value="1"/>
</dbReference>
<proteinExistence type="predicted"/>
<comment type="caution">
    <text evidence="2">The sequence shown here is derived from an EMBL/GenBank/DDBJ whole genome shotgun (WGS) entry which is preliminary data.</text>
</comment>
<keyword evidence="1" id="KW-0472">Membrane</keyword>
<evidence type="ECO:0000313" key="2">
    <source>
        <dbReference type="EMBL" id="GMT00632.1"/>
    </source>
</evidence>
<dbReference type="PANTHER" id="PTHR13219:SF6">
    <property type="entry name" value="TRANSMEMBRANE PROTEIN 94"/>
    <property type="match status" value="1"/>
</dbReference>
<name>A0AAV5U2A4_9BILA</name>
<dbReference type="PANTHER" id="PTHR13219">
    <property type="entry name" value="TRANSMEMBRANE PROTEIN 94"/>
    <property type="match status" value="1"/>
</dbReference>
<feature type="transmembrane region" description="Helical" evidence="1">
    <location>
        <begin position="812"/>
        <end position="832"/>
    </location>
</feature>
<evidence type="ECO:0000313" key="3">
    <source>
        <dbReference type="Proteomes" id="UP001432027"/>
    </source>
</evidence>
<sequence>LYSAIFTTIPSLLYILVAATLLLFSSINNDDPWSTSLSLSIYGVLIVNGLLHYRVNYDQNKAIQRKFKSWIRNIEKNNEKIECTRILEYGSTEKIPFYDISVGDIVCRDENLAFILDYISDRNFIQKNKIRIDESVMSFLTRSLGQKQIKPPICDTVTSALQKFDMLFVPIITITGVIGLFIAYIFAEPEEDYANQRFDIGVCVLVIIPLLRLSLPLYTIFNIFCDNLMIMYMLSPHKSISTLVSLISWKDLMIDCGWYNMALRLSHVTGVCAIDRKGILATSEPVLEKIFFVTSTGGEGSTEVLHVSSDIGGDNINAFSFDHVLWHRFISSICPLVESIRVNGCTKEKGNTNCLCAIRQLIPTHIPCGSEDAQNPSLNAFKLFNTIGDKFESSSRVQCSIVSDGDISRVHLRGSPSLLLPVCDTYWNGKTVTTMTDKVIGFASQFASRHSITSHCVAISCGTVPNLLISSPLNANCEWKKRESKTNRMQSSISEFDLSHEISINKIPQTLLALTASQEQALPSIFEMIESLQASCIRFILFSNDLELPSRIIGEKLGLEAGWNCHISLKNQGNKRRVTTLNSEGRRSSCPDGTSLHSIVSPLPPPPPNMARLPTGVQQIRPHLEEVDNVPLLVSLFTDCTVDTTREMIDILHEYRESELILGSVLSKDNLVTLMKGVFSIGVYPLYVSACSLKSTRMEREIGIASIAADLVIHQSQISFLPQILTFSRQRASLFNESLVFYFISSISLSLHYLISLILLLPFPTSPFNTILLTFIIHPLLTLSISTYNDWTPRVAISSSLSTLSHPTSTTIFFLYHFPHLITLSLTHYVMLTLSGHLPCLLPLVCQSILPFNSGASINQIECLISFLRIVSLFLSSIPHIFPYENSYKRLALFNPIWTIVVVFSLSLQVYYSSIGTFTAVSSSIFVFYTILSSISIVMAQSYKKAHARIFRKENRRRKFQFDTKLGMNSPY</sequence>
<feature type="transmembrane region" description="Helical" evidence="1">
    <location>
        <begin position="33"/>
        <end position="51"/>
    </location>
</feature>
<dbReference type="Proteomes" id="UP001432027">
    <property type="component" value="Unassembled WGS sequence"/>
</dbReference>
<keyword evidence="1" id="KW-0812">Transmembrane</keyword>
<dbReference type="InterPro" id="IPR023298">
    <property type="entry name" value="ATPase_P-typ_TM_dom_sf"/>
</dbReference>
<feature type="transmembrane region" description="Helical" evidence="1">
    <location>
        <begin position="770"/>
        <end position="791"/>
    </location>
</feature>
<dbReference type="AlphaFoldDB" id="A0AAV5U2A4"/>
<feature type="transmembrane region" description="Helical" evidence="1">
    <location>
        <begin position="7"/>
        <end position="27"/>
    </location>
</feature>
<gene>
    <name evidence="2" type="ORF">PENTCL1PPCAC_22806</name>
</gene>
<feature type="non-terminal residue" evidence="2">
    <location>
        <position position="1"/>
    </location>
</feature>
<accession>A0AAV5U2A4</accession>
<feature type="transmembrane region" description="Helical" evidence="1">
    <location>
        <begin position="864"/>
        <end position="884"/>
    </location>
</feature>
<feature type="transmembrane region" description="Helical" evidence="1">
    <location>
        <begin position="891"/>
        <end position="912"/>
    </location>
</feature>
<evidence type="ECO:0000256" key="1">
    <source>
        <dbReference type="SAM" id="Phobius"/>
    </source>
</evidence>
<feature type="transmembrane region" description="Helical" evidence="1">
    <location>
        <begin position="918"/>
        <end position="940"/>
    </location>
</feature>
<dbReference type="InterPro" id="IPR039720">
    <property type="entry name" value="TMEM94"/>
</dbReference>
<feature type="transmembrane region" description="Helical" evidence="1">
    <location>
        <begin position="198"/>
        <end position="224"/>
    </location>
</feature>
<dbReference type="EMBL" id="BTSX01000005">
    <property type="protein sequence ID" value="GMT00632.1"/>
    <property type="molecule type" value="Genomic_DNA"/>
</dbReference>
<evidence type="ECO:0008006" key="4">
    <source>
        <dbReference type="Google" id="ProtNLM"/>
    </source>
</evidence>
<feature type="transmembrane region" description="Helical" evidence="1">
    <location>
        <begin position="739"/>
        <end position="764"/>
    </location>
</feature>